<dbReference type="InterPro" id="IPR012340">
    <property type="entry name" value="NA-bd_OB-fold"/>
</dbReference>
<evidence type="ECO:0000259" key="4">
    <source>
        <dbReference type="PROSITE" id="PS51857"/>
    </source>
</evidence>
<dbReference type="InterPro" id="IPR012156">
    <property type="entry name" value="Cold_shock_CspA"/>
</dbReference>
<dbReference type="InterPro" id="IPR050181">
    <property type="entry name" value="Cold_shock_domain"/>
</dbReference>
<dbReference type="InterPro" id="IPR019844">
    <property type="entry name" value="CSD_CS"/>
</dbReference>
<comment type="subcellular location">
    <subcellularLocation>
        <location evidence="1 3">Cytoplasm</location>
    </subcellularLocation>
</comment>
<dbReference type="EMBL" id="LDTB01000329">
    <property type="protein sequence ID" value="KTT60643.1"/>
    <property type="molecule type" value="Genomic_DNA"/>
</dbReference>
<evidence type="ECO:0000256" key="3">
    <source>
        <dbReference type="RuleBase" id="RU000408"/>
    </source>
</evidence>
<accession>A0A147HQI7</accession>
<keyword evidence="2" id="KW-0963">Cytoplasm</keyword>
<dbReference type="PATRIC" id="fig|869719.3.peg.1783"/>
<evidence type="ECO:0000256" key="1">
    <source>
        <dbReference type="ARBA" id="ARBA00004496"/>
    </source>
</evidence>
<dbReference type="PROSITE" id="PS00352">
    <property type="entry name" value="CSD_1"/>
    <property type="match status" value="1"/>
</dbReference>
<protein>
    <submittedName>
        <fullName evidence="5">Cold-shock protein</fullName>
    </submittedName>
</protein>
<dbReference type="Gene3D" id="2.40.50.140">
    <property type="entry name" value="Nucleic acid-binding proteins"/>
    <property type="match status" value="1"/>
</dbReference>
<evidence type="ECO:0000313" key="5">
    <source>
        <dbReference type="EMBL" id="KTT60643.1"/>
    </source>
</evidence>
<dbReference type="PIRSF" id="PIRSF002599">
    <property type="entry name" value="Cold_shock_A"/>
    <property type="match status" value="1"/>
</dbReference>
<dbReference type="SUPFAM" id="SSF50249">
    <property type="entry name" value="Nucleic acid-binding proteins"/>
    <property type="match status" value="1"/>
</dbReference>
<evidence type="ECO:0000313" key="6">
    <source>
        <dbReference type="Proteomes" id="UP000074310"/>
    </source>
</evidence>
<dbReference type="GO" id="GO:0005829">
    <property type="term" value="C:cytosol"/>
    <property type="evidence" value="ECO:0007669"/>
    <property type="project" value="UniProtKB-ARBA"/>
</dbReference>
<dbReference type="InterPro" id="IPR002059">
    <property type="entry name" value="CSP_DNA-bd"/>
</dbReference>
<feature type="non-terminal residue" evidence="5">
    <location>
        <position position="55"/>
    </location>
</feature>
<dbReference type="PROSITE" id="PS51857">
    <property type="entry name" value="CSD_2"/>
    <property type="match status" value="1"/>
</dbReference>
<comment type="caution">
    <text evidence="5">The sequence shown here is derived from an EMBL/GenBank/DDBJ whole genome shotgun (WGS) entry which is preliminary data.</text>
</comment>
<reference evidence="5 6" key="1">
    <citation type="journal article" date="2016" name="Front. Microbiol.">
        <title>Genomic Resource of Rice Seed Associated Bacteria.</title>
        <authorList>
            <person name="Midha S."/>
            <person name="Bansal K."/>
            <person name="Sharma S."/>
            <person name="Kumar N."/>
            <person name="Patil P.P."/>
            <person name="Chaudhry V."/>
            <person name="Patil P.B."/>
        </authorList>
    </citation>
    <scope>NUCLEOTIDE SEQUENCE [LARGE SCALE GENOMIC DNA]</scope>
    <source>
        <strain evidence="5 6">NS334</strain>
    </source>
</reference>
<dbReference type="AlphaFoldDB" id="A0A147HQI7"/>
<dbReference type="Proteomes" id="UP000074310">
    <property type="component" value="Unassembled WGS sequence"/>
</dbReference>
<dbReference type="GO" id="GO:0003676">
    <property type="term" value="F:nucleic acid binding"/>
    <property type="evidence" value="ECO:0007669"/>
    <property type="project" value="InterPro"/>
</dbReference>
<evidence type="ECO:0000256" key="2">
    <source>
        <dbReference type="ARBA" id="ARBA00022490"/>
    </source>
</evidence>
<dbReference type="PRINTS" id="PR00050">
    <property type="entry name" value="COLDSHOCK"/>
</dbReference>
<dbReference type="InterPro" id="IPR011129">
    <property type="entry name" value="CSD"/>
</dbReference>
<dbReference type="CDD" id="cd04458">
    <property type="entry name" value="CSP_CDS"/>
    <property type="match status" value="1"/>
</dbReference>
<dbReference type="PANTHER" id="PTHR11544">
    <property type="entry name" value="COLD SHOCK DOMAIN CONTAINING PROTEINS"/>
    <property type="match status" value="1"/>
</dbReference>
<gene>
    <name evidence="5" type="ORF">NS334_17520</name>
</gene>
<proteinExistence type="predicted"/>
<dbReference type="RefSeq" id="WP_058757042.1">
    <property type="nucleotide sequence ID" value="NZ_LDTB01000329.1"/>
</dbReference>
<keyword evidence="6" id="KW-1185">Reference proteome</keyword>
<organism evidence="5 6">
    <name type="scientific">Sphingomonas endophytica</name>
    <dbReference type="NCBI Taxonomy" id="869719"/>
    <lineage>
        <taxon>Bacteria</taxon>
        <taxon>Pseudomonadati</taxon>
        <taxon>Pseudomonadota</taxon>
        <taxon>Alphaproteobacteria</taxon>
        <taxon>Sphingomonadales</taxon>
        <taxon>Sphingomonadaceae</taxon>
        <taxon>Sphingomonas</taxon>
    </lineage>
</organism>
<feature type="domain" description="CSD" evidence="4">
    <location>
        <begin position="1"/>
        <end position="55"/>
    </location>
</feature>
<dbReference type="SMART" id="SM00357">
    <property type="entry name" value="CSP"/>
    <property type="match status" value="1"/>
</dbReference>
<name>A0A147HQI7_9SPHN</name>
<sequence length="55" mass="5855">MNTGTVKWFNSQKGFGFIQPSNGSSDVFVHISAVERAGMGTLSEGQTVSYDVVAD</sequence>
<dbReference type="Pfam" id="PF00313">
    <property type="entry name" value="CSD"/>
    <property type="match status" value="1"/>
</dbReference>